<dbReference type="AlphaFoldDB" id="A0A161WQ24"/>
<dbReference type="EMBL" id="LWAE01000015">
    <property type="protein sequence ID" value="KZL88698.1"/>
    <property type="molecule type" value="Genomic_DNA"/>
</dbReference>
<name>A0A161WQ24_9CLOT</name>
<evidence type="ECO:0000313" key="3">
    <source>
        <dbReference type="Proteomes" id="UP000076603"/>
    </source>
</evidence>
<comment type="caution">
    <text evidence="2">The sequence shown here is derived from an EMBL/GenBank/DDBJ whole genome shotgun (WGS) entry which is preliminary data.</text>
</comment>
<organism evidence="2 3">
    <name type="scientific">Clostridium magnum DSM 2767</name>
    <dbReference type="NCBI Taxonomy" id="1121326"/>
    <lineage>
        <taxon>Bacteria</taxon>
        <taxon>Bacillati</taxon>
        <taxon>Bacillota</taxon>
        <taxon>Clostridia</taxon>
        <taxon>Eubacteriales</taxon>
        <taxon>Clostridiaceae</taxon>
        <taxon>Clostridium</taxon>
    </lineage>
</organism>
<accession>A0A161WQ24</accession>
<feature type="region of interest" description="Disordered" evidence="1">
    <location>
        <begin position="1"/>
        <end position="24"/>
    </location>
</feature>
<dbReference type="PATRIC" id="fig|1121326.3.peg.6053"/>
<sequence>MGGLNKKDSKNSKNKSKYEKDRYEELTDEDFRRMMEDAPTYRRFKGALRRTR</sequence>
<dbReference type="RefSeq" id="WP_161487056.1">
    <property type="nucleotide sequence ID" value="NZ_FQXL01000084.1"/>
</dbReference>
<keyword evidence="3" id="KW-1185">Reference proteome</keyword>
<dbReference type="Proteomes" id="UP000076603">
    <property type="component" value="Unassembled WGS sequence"/>
</dbReference>
<evidence type="ECO:0000313" key="2">
    <source>
        <dbReference type="EMBL" id="KZL88698.1"/>
    </source>
</evidence>
<dbReference type="STRING" id="1121326.CLMAG_59870"/>
<evidence type="ECO:0000256" key="1">
    <source>
        <dbReference type="SAM" id="MobiDB-lite"/>
    </source>
</evidence>
<gene>
    <name evidence="2" type="ORF">CLMAG_59870</name>
</gene>
<proteinExistence type="predicted"/>
<reference evidence="2 3" key="1">
    <citation type="submission" date="2016-04" db="EMBL/GenBank/DDBJ databases">
        <title>Genome sequence of Clostridium magnum DSM 2767.</title>
        <authorList>
            <person name="Poehlein A."/>
            <person name="Uhlig R."/>
            <person name="Fischer R."/>
            <person name="Bahl H."/>
            <person name="Daniel R."/>
        </authorList>
    </citation>
    <scope>NUCLEOTIDE SEQUENCE [LARGE SCALE GENOMIC DNA]</scope>
    <source>
        <strain evidence="2 3">DSM 2767</strain>
    </source>
</reference>
<protein>
    <submittedName>
        <fullName evidence="2">Uncharacterized protein</fullName>
    </submittedName>
</protein>